<protein>
    <submittedName>
        <fullName evidence="1">Nucleotide kinase</fullName>
    </submittedName>
</protein>
<dbReference type="SUPFAM" id="SSF52540">
    <property type="entry name" value="P-loop containing nucleoside triphosphate hydrolases"/>
    <property type="match status" value="1"/>
</dbReference>
<dbReference type="OrthoDB" id="9790407at2"/>
<dbReference type="AlphaFoldDB" id="A0A4Q1RLN3"/>
<sequence length="154" mass="18107">MGVGKTTVCQQLKRKLPNSVFLDGDWCWDADPFWVTEETKKMVLENICFLLNQFIQCSVYDNIILCWVMHQQEIIDYIVEQLNKTDCKIRTISLTAKESELRERLKKDIEEGKRTEDILDRSIERLACYNRLSTVKIDTDKRSIEDIAEEIAKL</sequence>
<dbReference type="Proteomes" id="UP000290106">
    <property type="component" value="Unassembled WGS sequence"/>
</dbReference>
<evidence type="ECO:0000313" key="1">
    <source>
        <dbReference type="EMBL" id="RXS76740.1"/>
    </source>
</evidence>
<evidence type="ECO:0000313" key="2">
    <source>
        <dbReference type="Proteomes" id="UP000290106"/>
    </source>
</evidence>
<dbReference type="Gene3D" id="3.40.50.300">
    <property type="entry name" value="P-loop containing nucleotide triphosphate hydrolases"/>
    <property type="match status" value="1"/>
</dbReference>
<dbReference type="Pfam" id="PF13238">
    <property type="entry name" value="AAA_18"/>
    <property type="match status" value="1"/>
</dbReference>
<gene>
    <name evidence="1" type="ORF">ETP43_11140</name>
</gene>
<dbReference type="GO" id="GO:0016301">
    <property type="term" value="F:kinase activity"/>
    <property type="evidence" value="ECO:0007669"/>
    <property type="project" value="UniProtKB-KW"/>
</dbReference>
<comment type="caution">
    <text evidence="1">The sequence shown here is derived from an EMBL/GenBank/DDBJ whole genome shotgun (WGS) entry which is preliminary data.</text>
</comment>
<dbReference type="EMBL" id="SDKC01000001">
    <property type="protein sequence ID" value="RXS76740.1"/>
    <property type="molecule type" value="Genomic_DNA"/>
</dbReference>
<organism evidence="1 2">
    <name type="scientific">Blautia faecicola</name>
    <dbReference type="NCBI Taxonomy" id="2509240"/>
    <lineage>
        <taxon>Bacteria</taxon>
        <taxon>Bacillati</taxon>
        <taxon>Bacillota</taxon>
        <taxon>Clostridia</taxon>
        <taxon>Lachnospirales</taxon>
        <taxon>Lachnospiraceae</taxon>
        <taxon>Blautia</taxon>
    </lineage>
</organism>
<keyword evidence="2" id="KW-1185">Reference proteome</keyword>
<proteinExistence type="predicted"/>
<keyword evidence="1" id="KW-0418">Kinase</keyword>
<name>A0A4Q1RLN3_9FIRM</name>
<keyword evidence="1" id="KW-0808">Transferase</keyword>
<reference evidence="1 2" key="1">
    <citation type="submission" date="2019-01" db="EMBL/GenBank/DDBJ databases">
        <title>Blautia sp. nov. KGMB01111 isolated human feces.</title>
        <authorList>
            <person name="Park J.-E."/>
            <person name="Kim J.-S."/>
            <person name="Park S.-H."/>
        </authorList>
    </citation>
    <scope>NUCLEOTIDE SEQUENCE [LARGE SCALE GENOMIC DNA]</scope>
    <source>
        <strain evidence="1 2">KGMB01111</strain>
    </source>
</reference>
<accession>A0A4Q1RLN3</accession>
<dbReference type="InterPro" id="IPR027417">
    <property type="entry name" value="P-loop_NTPase"/>
</dbReference>